<dbReference type="InterPro" id="IPR057326">
    <property type="entry name" value="KR_dom"/>
</dbReference>
<accession>A0AA94L1U1</accession>
<dbReference type="SUPFAM" id="SSF53901">
    <property type="entry name" value="Thiolase-like"/>
    <property type="match status" value="1"/>
</dbReference>
<dbReference type="GO" id="GO:0004312">
    <property type="term" value="F:fatty acid synthase activity"/>
    <property type="evidence" value="ECO:0007669"/>
    <property type="project" value="TreeGrafter"/>
</dbReference>
<dbReference type="SUPFAM" id="SSF51735">
    <property type="entry name" value="NAD(P)-binding Rossmann-fold domains"/>
    <property type="match status" value="2"/>
</dbReference>
<dbReference type="InterPro" id="IPR016039">
    <property type="entry name" value="Thiolase-like"/>
</dbReference>
<dbReference type="GO" id="GO:0006633">
    <property type="term" value="P:fatty acid biosynthetic process"/>
    <property type="evidence" value="ECO:0007669"/>
    <property type="project" value="InterPro"/>
</dbReference>
<dbReference type="Gene3D" id="3.40.47.10">
    <property type="match status" value="1"/>
</dbReference>
<dbReference type="EMBL" id="FPIW01000012">
    <property type="protein sequence ID" value="SFW36379.1"/>
    <property type="molecule type" value="Genomic_DNA"/>
</dbReference>
<dbReference type="InterPro" id="IPR014043">
    <property type="entry name" value="Acyl_transferase_dom"/>
</dbReference>
<evidence type="ECO:0000256" key="3">
    <source>
        <dbReference type="ARBA" id="ARBA00022679"/>
    </source>
</evidence>
<dbReference type="SUPFAM" id="SSF52151">
    <property type="entry name" value="FabD/lysophospholipase-like"/>
    <property type="match status" value="1"/>
</dbReference>
<dbReference type="PROSITE" id="PS52004">
    <property type="entry name" value="KS3_2"/>
    <property type="match status" value="1"/>
</dbReference>
<reference evidence="7" key="1">
    <citation type="submission" date="2016-11" db="EMBL/GenBank/DDBJ databases">
        <authorList>
            <person name="Jaros S."/>
            <person name="Januszkiewicz K."/>
            <person name="Wedrychowicz H."/>
        </authorList>
    </citation>
    <scope>NUCLEOTIDE SEQUENCE [LARGE SCALE GENOMIC DNA]</scope>
    <source>
        <strain evidence="7">DSM 7057</strain>
    </source>
</reference>
<keyword evidence="2" id="KW-0597">Phosphoprotein</keyword>
<dbReference type="Gene3D" id="3.40.50.720">
    <property type="entry name" value="NAD(P)-binding Rossmann-like Domain"/>
    <property type="match status" value="1"/>
</dbReference>
<dbReference type="Pfam" id="PF00550">
    <property type="entry name" value="PP-binding"/>
    <property type="match status" value="1"/>
</dbReference>
<dbReference type="InterPro" id="IPR016036">
    <property type="entry name" value="Malonyl_transacylase_ACP-bd"/>
</dbReference>
<dbReference type="SMART" id="SM00822">
    <property type="entry name" value="PKS_KR"/>
    <property type="match status" value="1"/>
</dbReference>
<dbReference type="InterPro" id="IPR036291">
    <property type="entry name" value="NAD(P)-bd_dom_sf"/>
</dbReference>
<dbReference type="Gene3D" id="3.40.50.1820">
    <property type="entry name" value="alpha/beta hydrolase"/>
    <property type="match status" value="1"/>
</dbReference>
<dbReference type="InterPro" id="IPR013968">
    <property type="entry name" value="PKS_KR"/>
</dbReference>
<feature type="domain" description="Ketosynthase family 3 (KS3)" evidence="5">
    <location>
        <begin position="5"/>
        <end position="420"/>
    </location>
</feature>
<dbReference type="GO" id="GO:0005886">
    <property type="term" value="C:plasma membrane"/>
    <property type="evidence" value="ECO:0007669"/>
    <property type="project" value="TreeGrafter"/>
</dbReference>
<dbReference type="Pfam" id="PF00109">
    <property type="entry name" value="ketoacyl-synt"/>
    <property type="match status" value="1"/>
</dbReference>
<dbReference type="Pfam" id="PF22621">
    <property type="entry name" value="CurL-like_PKS_C"/>
    <property type="match status" value="1"/>
</dbReference>
<evidence type="ECO:0000256" key="2">
    <source>
        <dbReference type="ARBA" id="ARBA00022553"/>
    </source>
</evidence>
<dbReference type="InterPro" id="IPR016035">
    <property type="entry name" value="Acyl_Trfase/lysoPLipase"/>
</dbReference>
<dbReference type="GO" id="GO:0071770">
    <property type="term" value="P:DIM/DIP cell wall layer assembly"/>
    <property type="evidence" value="ECO:0007669"/>
    <property type="project" value="TreeGrafter"/>
</dbReference>
<dbReference type="InterPro" id="IPR020841">
    <property type="entry name" value="PKS_Beta-ketoAc_synthase_dom"/>
</dbReference>
<dbReference type="Proteomes" id="UP000182680">
    <property type="component" value="Unassembled WGS sequence"/>
</dbReference>
<dbReference type="PANTHER" id="PTHR43775:SF37">
    <property type="entry name" value="SI:DKEY-61P9.11"/>
    <property type="match status" value="1"/>
</dbReference>
<dbReference type="Pfam" id="PF08659">
    <property type="entry name" value="KR"/>
    <property type="match status" value="1"/>
</dbReference>
<protein>
    <submittedName>
        <fullName evidence="6">Acyl transferase domain-containing protein</fullName>
    </submittedName>
</protein>
<dbReference type="SUPFAM" id="SSF55048">
    <property type="entry name" value="Probable ACP-binding domain of malonyl-CoA ACP transacylase"/>
    <property type="match status" value="1"/>
</dbReference>
<dbReference type="InterPro" id="IPR001227">
    <property type="entry name" value="Ac_transferase_dom_sf"/>
</dbReference>
<dbReference type="Pfam" id="PF02801">
    <property type="entry name" value="Ketoacyl-synt_C"/>
    <property type="match status" value="1"/>
</dbReference>
<proteinExistence type="predicted"/>
<sequence length="1465" mass="156164">MSDDSLKIAVIGMAGRFPGADDIGTFWHNLKLGISGGKVLSQSDDGRVHYGFPLADADRFDADFFDVPAREAKMLDPQHRLFLECAYSAFEHAGIAPRSPRQVTGVFGGCNFNGYALRFANRILQANPLDLVDMLAANDKDYLAARVAYKLNLKGPALTVQCACSSSLAAVVTACQALLSGQCDVALAGGVGLKTSEGEGYSYEPEGPLSVDGHVRAYSDDASGVNEGEGVGAVVLKRLDDALRDGNVVYAVISGYAIGNDGADKTGFYAPSVTGQAAVIAEALAMSGVDPLEIGYVEGHGTGTPIGDPIEVAALVQAWQLPDTAPRQYCRLGSVKTGLGHLNAAAGVASLIKTVLALHHKIIPASLDFHAPNPRLSLETTPFSIAGHTADWEVAAGKTRKAAVNSLGIGGNNVHLILEEGPEPAVTTYSGAALITLSAKTKTALEKRAVELGAWLRKHPTPLADVAHTLLRGRDMQAFRLSLVCEDAAALSAMLESPGLLRKSARLDDPDKATPVAFLFPGFGSQHQGMAVNLRDTLPAFKQPFDRICATFDKETGIDVLAAISSAEALADTETGTFALFAVEYALARLLMDLGIMPSIVMGHSAGEYVAATIAGVFSEDDAVRLIVERSRLIGNSPEGGMLFVQMGHEDLRERLPGGVSIGAVITPDGCVASGSIQGIEALHAALSAENVPASRIAADRAGHSSLLEGAKPHLRKVLESVVLHRPRIRILSNVTGALLSDSEATDPDYWVRQMCEPVLLSNEIFTLCDTEQAVMLEVGPSRKLSAMLRRHPAFRDRPPLIPIMPSEQGKTSETAALLEALGLLWQGGGLADWERVDALCGNGRTVALPGYPFERKRFWLEGQDKDTAGKSAPGKGQISSLCWQQMLLPRQTAFNGLVGFIGNEGVGWAEALKKRGWSTAVFQTLDALKRGVTIPDVLVDCRFGGEGADCLDAAATVCRQAVELCSWLAESAGGRDLSVYWPTAGAAAFGTEIPHIDKSALLAPARVLPFEAKNTLGCVLDVEKGLSHEEMACILATAITHRLASTALTSLVAARSGAFWQETPMDIPLTGKAVSAMRLRQGAAYIVLGGSGGIGRTFMHELAAQADAQQCRITLVPVQRQPCPADFWEQVENDWAAVQPCSVDLNDHEAFMKAVDIVLEQYKKIGGIVHASGVAGGGLMQAQSSRVQDTENWNTKVFPLLGIEKILQHRNVDFVVLNSSIGALCGSVGQLDNTVANTLLDAWSSRQQAQTGTRVLSLRWDVWRQVGMINRMASLHERLSGEELKGGITPDEAMRAFRACFAAGVATPVVSGRNLFSMLDESRARRGLATDALESADLKVEGAASQRPALAVQWKGARHVLDRVLIDLFESRLGLTGIGIDDDYVELGGDSLMAMPLAKEIRELLNLSSFSVAQIFRRRNVASIADALTESPEEKERLFALAELLENIKGMTPGEVSKSLEALS</sequence>
<keyword evidence="3 6" id="KW-0808">Transferase</keyword>
<dbReference type="PROSITE" id="PS50075">
    <property type="entry name" value="CARRIER"/>
    <property type="match status" value="1"/>
</dbReference>
<evidence type="ECO:0000259" key="5">
    <source>
        <dbReference type="PROSITE" id="PS52004"/>
    </source>
</evidence>
<dbReference type="CDD" id="cd00833">
    <property type="entry name" value="PKS"/>
    <property type="match status" value="1"/>
</dbReference>
<organism evidence="6 7">
    <name type="scientific">Desulfovibrio desulfuricans</name>
    <dbReference type="NCBI Taxonomy" id="876"/>
    <lineage>
        <taxon>Bacteria</taxon>
        <taxon>Pseudomonadati</taxon>
        <taxon>Thermodesulfobacteriota</taxon>
        <taxon>Desulfovibrionia</taxon>
        <taxon>Desulfovibrionales</taxon>
        <taxon>Desulfovibrionaceae</taxon>
        <taxon>Desulfovibrio</taxon>
    </lineage>
</organism>
<dbReference type="InterPro" id="IPR018201">
    <property type="entry name" value="Ketoacyl_synth_AS"/>
</dbReference>
<dbReference type="SMART" id="SM00827">
    <property type="entry name" value="PKS_AT"/>
    <property type="match status" value="1"/>
</dbReference>
<gene>
    <name evidence="6" type="ORF">SAMN02910291_01012</name>
</gene>
<evidence type="ECO:0000259" key="4">
    <source>
        <dbReference type="PROSITE" id="PS50075"/>
    </source>
</evidence>
<dbReference type="PROSITE" id="PS00606">
    <property type="entry name" value="KS3_1"/>
    <property type="match status" value="1"/>
</dbReference>
<dbReference type="SMART" id="SM00825">
    <property type="entry name" value="PKS_KS"/>
    <property type="match status" value="1"/>
</dbReference>
<evidence type="ECO:0000313" key="7">
    <source>
        <dbReference type="Proteomes" id="UP000182680"/>
    </source>
</evidence>
<dbReference type="InterPro" id="IPR029058">
    <property type="entry name" value="AB_hydrolase_fold"/>
</dbReference>
<dbReference type="GO" id="GO:0004315">
    <property type="term" value="F:3-oxoacyl-[acyl-carrier-protein] synthase activity"/>
    <property type="evidence" value="ECO:0007669"/>
    <property type="project" value="InterPro"/>
</dbReference>
<keyword evidence="1" id="KW-0596">Phosphopantetheine</keyword>
<name>A0AA94L1U1_DESDE</name>
<dbReference type="InterPro" id="IPR050091">
    <property type="entry name" value="PKS_NRPS_Biosynth_Enz"/>
</dbReference>
<dbReference type="Pfam" id="PF00698">
    <property type="entry name" value="Acyl_transf_1"/>
    <property type="match status" value="1"/>
</dbReference>
<dbReference type="SUPFAM" id="SSF47336">
    <property type="entry name" value="ACP-like"/>
    <property type="match status" value="1"/>
</dbReference>
<dbReference type="InterPro" id="IPR009081">
    <property type="entry name" value="PP-bd_ACP"/>
</dbReference>
<dbReference type="PANTHER" id="PTHR43775">
    <property type="entry name" value="FATTY ACID SYNTHASE"/>
    <property type="match status" value="1"/>
</dbReference>
<dbReference type="InterPro" id="IPR014031">
    <property type="entry name" value="Ketoacyl_synth_C"/>
</dbReference>
<dbReference type="Gene3D" id="3.30.70.3290">
    <property type="match status" value="1"/>
</dbReference>
<dbReference type="InterPro" id="IPR036736">
    <property type="entry name" value="ACP-like_sf"/>
</dbReference>
<feature type="domain" description="Carrier" evidence="4">
    <location>
        <begin position="1357"/>
        <end position="1433"/>
    </location>
</feature>
<dbReference type="GO" id="GO:0005737">
    <property type="term" value="C:cytoplasm"/>
    <property type="evidence" value="ECO:0007669"/>
    <property type="project" value="TreeGrafter"/>
</dbReference>
<evidence type="ECO:0000256" key="1">
    <source>
        <dbReference type="ARBA" id="ARBA00022450"/>
    </source>
</evidence>
<dbReference type="InterPro" id="IPR014030">
    <property type="entry name" value="Ketoacyl_synth_N"/>
</dbReference>
<evidence type="ECO:0000313" key="6">
    <source>
        <dbReference type="EMBL" id="SFW36379.1"/>
    </source>
</evidence>
<dbReference type="Gene3D" id="3.40.366.10">
    <property type="entry name" value="Malonyl-Coenzyme A Acyl Carrier Protein, domain 2"/>
    <property type="match status" value="1"/>
</dbReference>
<dbReference type="RefSeq" id="WP_072311580.1">
    <property type="nucleotide sequence ID" value="NZ_FPIW01000012.1"/>
</dbReference>
<comment type="caution">
    <text evidence="6">The sequence shown here is derived from an EMBL/GenBank/DDBJ whole genome shotgun (WGS) entry which is preliminary data.</text>
</comment>